<evidence type="ECO:0000313" key="3">
    <source>
        <dbReference type="Proteomes" id="UP000650628"/>
    </source>
</evidence>
<proteinExistence type="predicted"/>
<dbReference type="Proteomes" id="UP000650628">
    <property type="component" value="Unassembled WGS sequence"/>
</dbReference>
<feature type="transmembrane region" description="Helical" evidence="1">
    <location>
        <begin position="29"/>
        <end position="50"/>
    </location>
</feature>
<organism evidence="2 3">
    <name type="scientific">Planotetraspora mira</name>
    <dbReference type="NCBI Taxonomy" id="58121"/>
    <lineage>
        <taxon>Bacteria</taxon>
        <taxon>Bacillati</taxon>
        <taxon>Actinomycetota</taxon>
        <taxon>Actinomycetes</taxon>
        <taxon>Streptosporangiales</taxon>
        <taxon>Streptosporangiaceae</taxon>
        <taxon>Planotetraspora</taxon>
    </lineage>
</organism>
<keyword evidence="3" id="KW-1185">Reference proteome</keyword>
<evidence type="ECO:0000256" key="1">
    <source>
        <dbReference type="SAM" id="Phobius"/>
    </source>
</evidence>
<keyword evidence="1" id="KW-1133">Transmembrane helix</keyword>
<protein>
    <recommendedName>
        <fullName evidence="4">Major facilitator superfamily (MFS) profile domain-containing protein</fullName>
    </recommendedName>
</protein>
<reference evidence="2 3" key="1">
    <citation type="submission" date="2021-01" db="EMBL/GenBank/DDBJ databases">
        <title>Whole genome shotgun sequence of Planotetraspora mira NBRC 15435.</title>
        <authorList>
            <person name="Komaki H."/>
            <person name="Tamura T."/>
        </authorList>
    </citation>
    <scope>NUCLEOTIDE SEQUENCE [LARGE SCALE GENOMIC DNA]</scope>
    <source>
        <strain evidence="2 3">NBRC 15435</strain>
    </source>
</reference>
<keyword evidence="1" id="KW-0472">Membrane</keyword>
<gene>
    <name evidence="2" type="ORF">Pmi06nite_37360</name>
</gene>
<sequence length="114" mass="11796">MWPLYAAGFTTAFGAHSIAANLGGFTSGGASSFLVLGGLLALYDGAEVLLKPVFGALADRIGTRPLLLGGLVGFAAASALLSSPTMGGCCGWRAWGRVRRPPRSPRPPPRWWPG</sequence>
<comment type="caution">
    <text evidence="2">The sequence shown here is derived from an EMBL/GenBank/DDBJ whole genome shotgun (WGS) entry which is preliminary data.</text>
</comment>
<evidence type="ECO:0000313" key="2">
    <source>
        <dbReference type="EMBL" id="GII30294.1"/>
    </source>
</evidence>
<accession>A0A8J3TQE7</accession>
<dbReference type="SUPFAM" id="SSF103473">
    <property type="entry name" value="MFS general substrate transporter"/>
    <property type="match status" value="1"/>
</dbReference>
<dbReference type="Gene3D" id="1.20.1250.20">
    <property type="entry name" value="MFS general substrate transporter like domains"/>
    <property type="match status" value="1"/>
</dbReference>
<evidence type="ECO:0008006" key="4">
    <source>
        <dbReference type="Google" id="ProtNLM"/>
    </source>
</evidence>
<dbReference type="InterPro" id="IPR036259">
    <property type="entry name" value="MFS_trans_sf"/>
</dbReference>
<dbReference type="AlphaFoldDB" id="A0A8J3TQE7"/>
<keyword evidence="1" id="KW-0812">Transmembrane</keyword>
<feature type="transmembrane region" description="Helical" evidence="1">
    <location>
        <begin position="62"/>
        <end position="81"/>
    </location>
</feature>
<dbReference type="EMBL" id="BOOO01000019">
    <property type="protein sequence ID" value="GII30294.1"/>
    <property type="molecule type" value="Genomic_DNA"/>
</dbReference>
<name>A0A8J3TQE7_9ACTN</name>